<feature type="region of interest" description="Disordered" evidence="1">
    <location>
        <begin position="504"/>
        <end position="545"/>
    </location>
</feature>
<feature type="transmembrane region" description="Helical" evidence="2">
    <location>
        <begin position="204"/>
        <end position="224"/>
    </location>
</feature>
<dbReference type="WBParaSite" id="maker-unitig_38981-snap-gene-0.2-mRNA-1">
    <property type="protein sequence ID" value="maker-unitig_38981-snap-gene-0.2-mRNA-1"/>
    <property type="gene ID" value="maker-unitig_38981-snap-gene-0.2"/>
</dbReference>
<protein>
    <submittedName>
        <fullName evidence="4">Protein kinase domain-containing protein</fullName>
    </submittedName>
</protein>
<dbReference type="AlphaFoldDB" id="A0A1I8FLN3"/>
<evidence type="ECO:0000313" key="3">
    <source>
        <dbReference type="Proteomes" id="UP000095280"/>
    </source>
</evidence>
<keyword evidence="2" id="KW-0472">Membrane</keyword>
<keyword evidence="2" id="KW-0812">Transmembrane</keyword>
<keyword evidence="2" id="KW-1133">Transmembrane helix</keyword>
<accession>A0A1I8FLN3</accession>
<dbReference type="Proteomes" id="UP000095280">
    <property type="component" value="Unplaced"/>
</dbReference>
<evidence type="ECO:0000256" key="2">
    <source>
        <dbReference type="SAM" id="Phobius"/>
    </source>
</evidence>
<sequence length="663" mass="70806">PSAATAAATRLRFLFRRVEHRLGHLRGSGRNFRLDRRLCCPDAAASAEATEVRQGHRGGGSSQQLQACCPKRHAFRWGTGSCYSDCCRCIRFFALTMAAAEAAAVAAAAGRRLRPPRAAVRRVGRVEPAVRCCLLHHHAGAAVCARRRAACLGSRRISAGSQRTAVRAAGRALDLACRRSDVGWPRCRCPLLGRPLCHRASGRWAPLLLSVLCLLPLPILLTLATASCCHRVHRLLRPAGLSTLRRRQRPARRGDARRPAGTCALIFGIRCIIVQVAGALRGRPAAARSREEATWRQPPARKAATSLLGVAGAGRPTNLDRLVTSLVPQSLAAELKLNCLRGFIGFDGCRVAQASGVAVVSPAIDGLTNFPAASFASADAARLLHQLLLPHGPPHSGALPASLAPPLPLTHGTLTTKAYRGSFDWPDTYLGNLWIPPSNGRRLSPPTGIAILPSASRVPDWLRALPSTPHIAGRHRLRSASAAAVLGQQRIVYGLVGEAAQSTRTPCSGSAAGPPSWCRGTPTWRSRRPGSVSAETGPILPPESGVGGVATVSVWTDRLSGPAEALHPETAAAAAPSSGPSLTSRFINGRFAGDPASWGRLLRLLRPRPLLPRPRMRRRPSRLRRRQRRTCCCCCPQGGPFSTTWLRSGAARGDGGGDKRSWR</sequence>
<keyword evidence="3" id="KW-1185">Reference proteome</keyword>
<name>A0A1I8FLN3_9PLAT</name>
<organism evidence="3 4">
    <name type="scientific">Macrostomum lignano</name>
    <dbReference type="NCBI Taxonomy" id="282301"/>
    <lineage>
        <taxon>Eukaryota</taxon>
        <taxon>Metazoa</taxon>
        <taxon>Spiralia</taxon>
        <taxon>Lophotrochozoa</taxon>
        <taxon>Platyhelminthes</taxon>
        <taxon>Rhabditophora</taxon>
        <taxon>Macrostomorpha</taxon>
        <taxon>Macrostomida</taxon>
        <taxon>Macrostomidae</taxon>
        <taxon>Macrostomum</taxon>
    </lineage>
</organism>
<evidence type="ECO:0000256" key="1">
    <source>
        <dbReference type="SAM" id="MobiDB-lite"/>
    </source>
</evidence>
<reference evidence="4" key="1">
    <citation type="submission" date="2016-11" db="UniProtKB">
        <authorList>
            <consortium name="WormBaseParasite"/>
        </authorList>
    </citation>
    <scope>IDENTIFICATION</scope>
</reference>
<evidence type="ECO:0000313" key="4">
    <source>
        <dbReference type="WBParaSite" id="maker-unitig_38981-snap-gene-0.2-mRNA-1"/>
    </source>
</evidence>
<proteinExistence type="predicted"/>